<evidence type="ECO:0000256" key="6">
    <source>
        <dbReference type="ARBA" id="ARBA00022727"/>
    </source>
</evidence>
<keyword evidence="8 11" id="KW-0418">Kinase</keyword>
<comment type="pathway">
    <text evidence="1">Pyrimidine metabolism; dTTP biosynthesis.</text>
</comment>
<dbReference type="InterPro" id="IPR018094">
    <property type="entry name" value="Thymidylate_kinase"/>
</dbReference>
<dbReference type="InterPro" id="IPR018095">
    <property type="entry name" value="Thymidylate_kin_CS"/>
</dbReference>
<dbReference type="InterPro" id="IPR039430">
    <property type="entry name" value="Thymidylate_kin-like_dom"/>
</dbReference>
<dbReference type="EMBL" id="NKHZ01000012">
    <property type="protein sequence ID" value="PNS21103.1"/>
    <property type="molecule type" value="Genomic_DNA"/>
</dbReference>
<name>A0A2K1R1N6_9PEZI</name>
<dbReference type="SUPFAM" id="SSF52540">
    <property type="entry name" value="P-loop containing nucleoside triphosphate hydrolases"/>
    <property type="match status" value="1"/>
</dbReference>
<evidence type="ECO:0000256" key="8">
    <source>
        <dbReference type="ARBA" id="ARBA00022777"/>
    </source>
</evidence>
<evidence type="ECO:0000313" key="11">
    <source>
        <dbReference type="EMBL" id="PNS21103.1"/>
    </source>
</evidence>
<evidence type="ECO:0000256" key="3">
    <source>
        <dbReference type="ARBA" id="ARBA00012980"/>
    </source>
</evidence>
<sequence length="173" mass="19603">MDRGKLIVLEGLDRAGKSTQCTKLVERLASSGHKVKHVKFPDRSTPIGIMIDNYLRGQNQQEDHVIHLLFSANRWEAAQSIEEAIGAGVTVVVDRYIYSGCVYSAAKRNPTLDLRWARHPEEGLPRPDICLFLELSPEIAAQRGGWGEERYEKKELQDRVRELFNEMKSSPDG</sequence>
<evidence type="ECO:0000256" key="2">
    <source>
        <dbReference type="ARBA" id="ARBA00009776"/>
    </source>
</evidence>
<dbReference type="GO" id="GO:0006233">
    <property type="term" value="P:dTDP biosynthetic process"/>
    <property type="evidence" value="ECO:0007669"/>
    <property type="project" value="InterPro"/>
</dbReference>
<feature type="domain" description="Thymidylate kinase-like" evidence="10">
    <location>
        <begin position="9"/>
        <end position="166"/>
    </location>
</feature>
<gene>
    <name evidence="11" type="ORF">CAC42_3441</name>
</gene>
<evidence type="ECO:0000256" key="7">
    <source>
        <dbReference type="ARBA" id="ARBA00022741"/>
    </source>
</evidence>
<reference evidence="11 12" key="1">
    <citation type="submission" date="2017-06" db="EMBL/GenBank/DDBJ databases">
        <title>Draft genome sequence of a variant of Elsinoe murrayae.</title>
        <authorList>
            <person name="Cheng Q."/>
        </authorList>
    </citation>
    <scope>NUCLEOTIDE SEQUENCE [LARGE SCALE GENOMIC DNA]</scope>
    <source>
        <strain evidence="11 12">CQ-2017a</strain>
    </source>
</reference>
<dbReference type="GO" id="GO:0004798">
    <property type="term" value="F:dTMP kinase activity"/>
    <property type="evidence" value="ECO:0007669"/>
    <property type="project" value="UniProtKB-EC"/>
</dbReference>
<dbReference type="STRING" id="2082308.A0A2K1R1N6"/>
<dbReference type="PROSITE" id="PS01331">
    <property type="entry name" value="THYMIDYLATE_KINASE"/>
    <property type="match status" value="1"/>
</dbReference>
<evidence type="ECO:0000259" key="10">
    <source>
        <dbReference type="Pfam" id="PF02223"/>
    </source>
</evidence>
<dbReference type="GO" id="GO:0005524">
    <property type="term" value="F:ATP binding"/>
    <property type="evidence" value="ECO:0007669"/>
    <property type="project" value="UniProtKB-KW"/>
</dbReference>
<evidence type="ECO:0000256" key="5">
    <source>
        <dbReference type="ARBA" id="ARBA00022679"/>
    </source>
</evidence>
<dbReference type="PANTHER" id="PTHR10344">
    <property type="entry name" value="THYMIDYLATE KINASE"/>
    <property type="match status" value="1"/>
</dbReference>
<dbReference type="GO" id="GO:0005829">
    <property type="term" value="C:cytosol"/>
    <property type="evidence" value="ECO:0007669"/>
    <property type="project" value="TreeGrafter"/>
</dbReference>
<dbReference type="GO" id="GO:0005634">
    <property type="term" value="C:nucleus"/>
    <property type="evidence" value="ECO:0007669"/>
    <property type="project" value="TreeGrafter"/>
</dbReference>
<dbReference type="Gene3D" id="3.40.50.300">
    <property type="entry name" value="P-loop containing nucleotide triphosphate hydrolases"/>
    <property type="match status" value="1"/>
</dbReference>
<evidence type="ECO:0000313" key="12">
    <source>
        <dbReference type="Proteomes" id="UP000243797"/>
    </source>
</evidence>
<dbReference type="OrthoDB" id="425602at2759"/>
<evidence type="ECO:0000256" key="1">
    <source>
        <dbReference type="ARBA" id="ARBA00004992"/>
    </source>
</evidence>
<comment type="caution">
    <text evidence="11">The sequence shown here is derived from an EMBL/GenBank/DDBJ whole genome shotgun (WGS) entry which is preliminary data.</text>
</comment>
<dbReference type="Proteomes" id="UP000243797">
    <property type="component" value="Unassembled WGS sequence"/>
</dbReference>
<dbReference type="PANTHER" id="PTHR10344:SF1">
    <property type="entry name" value="THYMIDYLATE KINASE"/>
    <property type="match status" value="1"/>
</dbReference>
<dbReference type="NCBIfam" id="TIGR00041">
    <property type="entry name" value="DTMP_kinase"/>
    <property type="match status" value="1"/>
</dbReference>
<dbReference type="Pfam" id="PF02223">
    <property type="entry name" value="Thymidylate_kin"/>
    <property type="match status" value="1"/>
</dbReference>
<keyword evidence="12" id="KW-1185">Reference proteome</keyword>
<keyword evidence="6" id="KW-0545">Nucleotide biosynthesis</keyword>
<dbReference type="GO" id="GO:0006235">
    <property type="term" value="P:dTTP biosynthetic process"/>
    <property type="evidence" value="ECO:0007669"/>
    <property type="project" value="TreeGrafter"/>
</dbReference>
<comment type="similarity">
    <text evidence="2">Belongs to the thymidylate kinase family.</text>
</comment>
<dbReference type="FunCoup" id="A0A2K1R1N6">
    <property type="interactions" value="714"/>
</dbReference>
<dbReference type="InterPro" id="IPR027417">
    <property type="entry name" value="P-loop_NTPase"/>
</dbReference>
<dbReference type="InParanoid" id="A0A2K1R1N6"/>
<dbReference type="EC" id="2.7.4.9" evidence="3"/>
<evidence type="ECO:0000256" key="4">
    <source>
        <dbReference type="ARBA" id="ARBA00017144"/>
    </source>
</evidence>
<proteinExistence type="inferred from homology"/>
<dbReference type="FunFam" id="3.40.50.300:FF:000679">
    <property type="entry name" value="Thymidylate kinase"/>
    <property type="match status" value="1"/>
</dbReference>
<keyword evidence="7" id="KW-0547">Nucleotide-binding</keyword>
<accession>A0A2K1R1N6</accession>
<evidence type="ECO:0000256" key="9">
    <source>
        <dbReference type="ARBA" id="ARBA00022840"/>
    </source>
</evidence>
<dbReference type="GO" id="GO:0006227">
    <property type="term" value="P:dUDP biosynthetic process"/>
    <property type="evidence" value="ECO:0007669"/>
    <property type="project" value="TreeGrafter"/>
</dbReference>
<organism evidence="11 12">
    <name type="scientific">Sphaceloma murrayae</name>
    <dbReference type="NCBI Taxonomy" id="2082308"/>
    <lineage>
        <taxon>Eukaryota</taxon>
        <taxon>Fungi</taxon>
        <taxon>Dikarya</taxon>
        <taxon>Ascomycota</taxon>
        <taxon>Pezizomycotina</taxon>
        <taxon>Dothideomycetes</taxon>
        <taxon>Dothideomycetidae</taxon>
        <taxon>Myriangiales</taxon>
        <taxon>Elsinoaceae</taxon>
        <taxon>Sphaceloma</taxon>
    </lineage>
</organism>
<dbReference type="CDD" id="cd01672">
    <property type="entry name" value="TMPK"/>
    <property type="match status" value="1"/>
</dbReference>
<keyword evidence="5" id="KW-0808">Transferase</keyword>
<keyword evidence="9" id="KW-0067">ATP-binding</keyword>
<dbReference type="GO" id="GO:0004550">
    <property type="term" value="F:nucleoside diphosphate kinase activity"/>
    <property type="evidence" value="ECO:0007669"/>
    <property type="project" value="TreeGrafter"/>
</dbReference>
<dbReference type="AlphaFoldDB" id="A0A2K1R1N6"/>
<protein>
    <recommendedName>
        <fullName evidence="4">Thymidylate kinase</fullName>
        <ecNumber evidence="3">2.7.4.9</ecNumber>
    </recommendedName>
</protein>